<comment type="subunit">
    <text evidence="10">Component of the FACT complex.</text>
</comment>
<evidence type="ECO:0000256" key="11">
    <source>
        <dbReference type="SAM" id="MobiDB-lite"/>
    </source>
</evidence>
<proteinExistence type="inferred from homology"/>
<evidence type="ECO:0000256" key="5">
    <source>
        <dbReference type="ARBA" id="ARBA00023015"/>
    </source>
</evidence>
<keyword evidence="4 10" id="KW-0227">DNA damage</keyword>
<dbReference type="PANTHER" id="PTHR13980">
    <property type="entry name" value="CDC68 RELATED"/>
    <property type="match status" value="1"/>
</dbReference>
<keyword evidence="2 10" id="KW-0158">Chromosome</keyword>
<keyword evidence="5 10" id="KW-0805">Transcription regulation</keyword>
<dbReference type="FunFam" id="2.30.29.30:FF:000017">
    <property type="entry name" value="FACT complex subunit SPT16"/>
    <property type="match status" value="1"/>
</dbReference>
<reference evidence="13 14" key="1">
    <citation type="submission" date="2015-01" db="EMBL/GenBank/DDBJ databases">
        <title>Genome of allotetraploid Gossypium barbadense reveals genomic plasticity and fiber elongation in cotton evolution.</title>
        <authorList>
            <person name="Chen X."/>
            <person name="Liu X."/>
            <person name="Zhao B."/>
            <person name="Zheng H."/>
            <person name="Hu Y."/>
            <person name="Lu G."/>
            <person name="Yang C."/>
            <person name="Chen J."/>
            <person name="Shan C."/>
            <person name="Zhang L."/>
            <person name="Zhou Y."/>
            <person name="Wang L."/>
            <person name="Guo W."/>
            <person name="Bai Y."/>
            <person name="Ruan J."/>
            <person name="Shangguan X."/>
            <person name="Mao Y."/>
            <person name="Jiang J."/>
            <person name="Zhu Y."/>
            <person name="Lei J."/>
            <person name="Kang H."/>
            <person name="Chen S."/>
            <person name="He X."/>
            <person name="Wang R."/>
            <person name="Wang Y."/>
            <person name="Chen J."/>
            <person name="Wang L."/>
            <person name="Yu S."/>
            <person name="Wang B."/>
            <person name="Wei J."/>
            <person name="Song S."/>
            <person name="Lu X."/>
            <person name="Gao Z."/>
            <person name="Gu W."/>
            <person name="Deng X."/>
            <person name="Ma D."/>
            <person name="Wang S."/>
            <person name="Liang W."/>
            <person name="Fang L."/>
            <person name="Cai C."/>
            <person name="Zhu X."/>
            <person name="Zhou B."/>
            <person name="Zhang Y."/>
            <person name="Chen Z."/>
            <person name="Xu S."/>
            <person name="Zhu R."/>
            <person name="Wang S."/>
            <person name="Zhang T."/>
            <person name="Zhao G."/>
        </authorList>
    </citation>
    <scope>NUCLEOTIDE SEQUENCE [LARGE SCALE GENOMIC DNA]</scope>
    <source>
        <strain evidence="14">cv. Xinhai21</strain>
        <tissue evidence="13">Leaf</tissue>
    </source>
</reference>
<evidence type="ECO:0000256" key="8">
    <source>
        <dbReference type="ARBA" id="ARBA00023204"/>
    </source>
</evidence>
<evidence type="ECO:0000256" key="2">
    <source>
        <dbReference type="ARBA" id="ARBA00022454"/>
    </source>
</evidence>
<evidence type="ECO:0000256" key="9">
    <source>
        <dbReference type="ARBA" id="ARBA00023242"/>
    </source>
</evidence>
<dbReference type="Pfam" id="PF08512">
    <property type="entry name" value="Rttp106-like_middle"/>
    <property type="match status" value="1"/>
</dbReference>
<dbReference type="Gene3D" id="2.30.29.30">
    <property type="entry name" value="Pleckstrin-homology domain (PH domain)/Phosphotyrosine-binding domain (PTB)"/>
    <property type="match status" value="1"/>
</dbReference>
<evidence type="ECO:0000256" key="6">
    <source>
        <dbReference type="ARBA" id="ARBA00023054"/>
    </source>
</evidence>
<comment type="subcellular location">
    <subcellularLocation>
        <location evidence="10">Nucleus</location>
    </subcellularLocation>
    <subcellularLocation>
        <location evidence="10">Chromosome</location>
    </subcellularLocation>
</comment>
<evidence type="ECO:0000259" key="12">
    <source>
        <dbReference type="SMART" id="SM01287"/>
    </source>
</evidence>
<evidence type="ECO:0000313" key="14">
    <source>
        <dbReference type="Proteomes" id="UP000239757"/>
    </source>
</evidence>
<dbReference type="InterPro" id="IPR011993">
    <property type="entry name" value="PH-like_dom_sf"/>
</dbReference>
<dbReference type="PANTHER" id="PTHR13980:SF15">
    <property type="entry name" value="FACT COMPLEX SUBUNIT SPT16"/>
    <property type="match status" value="1"/>
</dbReference>
<comment type="function">
    <text evidence="10">Component of the FACT complex, a general chromatin factor that acts to reorganize nucleosomes. The FACT complex is involved in multiple processes that require DNA as a template such as mRNA elongation, DNA replication and DNA repair. During transcription elongation the FACT complex acts as a histone chaperone that both destabilizes and restores nucleosomal structure. It facilitates the passage of RNA polymerase II and transcription by promoting the dissociation of one histone H2A-H2B dimer from the nucleosome, then subsequently promotes the reestablishment of the nucleosome following the passage of RNA polymerase II.</text>
</comment>
<feature type="domain" description="Histone chaperone RTT106/FACT complex subunit SPT16-like middle" evidence="12">
    <location>
        <begin position="24"/>
        <end position="114"/>
    </location>
</feature>
<keyword evidence="6" id="KW-0175">Coiled coil</keyword>
<dbReference type="InterPro" id="IPR013719">
    <property type="entry name" value="RTT106/SPT16-like_middle_dom"/>
</dbReference>
<evidence type="ECO:0000256" key="7">
    <source>
        <dbReference type="ARBA" id="ARBA00023163"/>
    </source>
</evidence>
<dbReference type="GO" id="GO:0006281">
    <property type="term" value="P:DNA repair"/>
    <property type="evidence" value="ECO:0007669"/>
    <property type="project" value="UniProtKB-UniRule"/>
</dbReference>
<evidence type="ECO:0000256" key="1">
    <source>
        <dbReference type="ARBA" id="ARBA00010779"/>
    </source>
</evidence>
<dbReference type="Proteomes" id="UP000239757">
    <property type="component" value="Unassembled WGS sequence"/>
</dbReference>
<dbReference type="GO" id="GO:0006368">
    <property type="term" value="P:transcription elongation by RNA polymerase II"/>
    <property type="evidence" value="ECO:0007669"/>
    <property type="project" value="TreeGrafter"/>
</dbReference>
<keyword evidence="8 10" id="KW-0234">DNA repair</keyword>
<dbReference type="SMART" id="SM01287">
    <property type="entry name" value="Rtt106"/>
    <property type="match status" value="1"/>
</dbReference>
<keyword evidence="3 10" id="KW-0235">DNA replication</keyword>
<name>A0A2P5W322_GOSBA</name>
<keyword evidence="9 10" id="KW-0539">Nucleus</keyword>
<dbReference type="GO" id="GO:0006260">
    <property type="term" value="P:DNA replication"/>
    <property type="evidence" value="ECO:0007669"/>
    <property type="project" value="UniProtKB-KW"/>
</dbReference>
<protein>
    <recommendedName>
        <fullName evidence="10">FACT complex subunit</fullName>
    </recommendedName>
</protein>
<evidence type="ECO:0000256" key="3">
    <source>
        <dbReference type="ARBA" id="ARBA00022705"/>
    </source>
</evidence>
<dbReference type="GO" id="GO:0035101">
    <property type="term" value="C:FACT complex"/>
    <property type="evidence" value="ECO:0007669"/>
    <property type="project" value="UniProtKB-UniRule"/>
</dbReference>
<gene>
    <name evidence="13" type="ORF">GOBAR_AA35190</name>
</gene>
<dbReference type="GO" id="GO:0031491">
    <property type="term" value="F:nucleosome binding"/>
    <property type="evidence" value="ECO:0007669"/>
    <property type="project" value="TreeGrafter"/>
</dbReference>
<organism evidence="13 14">
    <name type="scientific">Gossypium barbadense</name>
    <name type="common">Sea Island cotton</name>
    <name type="synonym">Hibiscus barbadensis</name>
    <dbReference type="NCBI Taxonomy" id="3634"/>
    <lineage>
        <taxon>Eukaryota</taxon>
        <taxon>Viridiplantae</taxon>
        <taxon>Streptophyta</taxon>
        <taxon>Embryophyta</taxon>
        <taxon>Tracheophyta</taxon>
        <taxon>Spermatophyta</taxon>
        <taxon>Magnoliopsida</taxon>
        <taxon>eudicotyledons</taxon>
        <taxon>Gunneridae</taxon>
        <taxon>Pentapetalae</taxon>
        <taxon>rosids</taxon>
        <taxon>malvids</taxon>
        <taxon>Malvales</taxon>
        <taxon>Malvaceae</taxon>
        <taxon>Malvoideae</taxon>
        <taxon>Gossypium</taxon>
    </lineage>
</organism>
<feature type="region of interest" description="Disordered" evidence="11">
    <location>
        <begin position="147"/>
        <end position="216"/>
    </location>
</feature>
<dbReference type="OrthoDB" id="10251642at2759"/>
<comment type="similarity">
    <text evidence="1 10">Belongs to the peptidase M24 family. SPT16 subfamily.</text>
</comment>
<evidence type="ECO:0000256" key="10">
    <source>
        <dbReference type="RuleBase" id="RU367052"/>
    </source>
</evidence>
<evidence type="ECO:0000313" key="13">
    <source>
        <dbReference type="EMBL" id="PPR85494.1"/>
    </source>
</evidence>
<feature type="compositionally biased region" description="Acidic residues" evidence="11">
    <location>
        <begin position="148"/>
        <end position="159"/>
    </location>
</feature>
<dbReference type="InterPro" id="IPR040258">
    <property type="entry name" value="Spt16"/>
</dbReference>
<sequence>MEVLPPQFKAFDLEFDQPMRELGFHGVPHKASAFIVPTSNCLVELIETPFVVITLSEIEIVNLERVGLGQKNFDMTIVFKDFKRDVLRIDSIPSTSLDGIKEWLNTTDLKYYESRLNLNWRPILKTITDDPEKFIEDGGWEFLNMEVSDSESENSEESDQGYVPSDVQEASYADREKGDDSDSEEERKRRKMKAFGKGRVPDKRPSGNLPKRSKLR</sequence>
<evidence type="ECO:0000256" key="4">
    <source>
        <dbReference type="ARBA" id="ARBA00022763"/>
    </source>
</evidence>
<dbReference type="EMBL" id="KZ669380">
    <property type="protein sequence ID" value="PPR85494.1"/>
    <property type="molecule type" value="Genomic_DNA"/>
</dbReference>
<dbReference type="AlphaFoldDB" id="A0A2P5W322"/>
<accession>A0A2P5W322</accession>
<keyword evidence="7 10" id="KW-0804">Transcription</keyword>